<dbReference type="InterPro" id="IPR001509">
    <property type="entry name" value="Epimerase_deHydtase"/>
</dbReference>
<accession>A0A9J7BMQ6</accession>
<evidence type="ECO:0000256" key="1">
    <source>
        <dbReference type="ARBA" id="ARBA00007637"/>
    </source>
</evidence>
<evidence type="ECO:0000259" key="3">
    <source>
        <dbReference type="Pfam" id="PF01370"/>
    </source>
</evidence>
<dbReference type="Gene3D" id="3.40.50.720">
    <property type="entry name" value="NAD(P)-binding Rossmann-like Domain"/>
    <property type="match status" value="1"/>
</dbReference>
<keyword evidence="5" id="KW-1185">Reference proteome</keyword>
<dbReference type="Proteomes" id="UP001059380">
    <property type="component" value="Chromosome"/>
</dbReference>
<dbReference type="SUPFAM" id="SSF51735">
    <property type="entry name" value="NAD(P)-binding Rossmann-fold domains"/>
    <property type="match status" value="1"/>
</dbReference>
<keyword evidence="2" id="KW-0812">Transmembrane</keyword>
<dbReference type="AlphaFoldDB" id="A0A9J7BMQ6"/>
<keyword evidence="2" id="KW-1133">Transmembrane helix</keyword>
<dbReference type="EMBL" id="CP093313">
    <property type="protein sequence ID" value="UWZ82198.1"/>
    <property type="molecule type" value="Genomic_DNA"/>
</dbReference>
<feature type="domain" description="NAD-dependent epimerase/dehydratase" evidence="3">
    <location>
        <begin position="12"/>
        <end position="270"/>
    </location>
</feature>
<evidence type="ECO:0000256" key="2">
    <source>
        <dbReference type="SAM" id="Phobius"/>
    </source>
</evidence>
<dbReference type="RefSeq" id="WP_260791334.1">
    <property type="nucleotide sequence ID" value="NZ_CP093313.1"/>
</dbReference>
<gene>
    <name evidence="4" type="ORF">MOP44_16635</name>
</gene>
<dbReference type="Pfam" id="PF01370">
    <property type="entry name" value="Epimerase"/>
    <property type="match status" value="1"/>
</dbReference>
<feature type="transmembrane region" description="Helical" evidence="2">
    <location>
        <begin position="12"/>
        <end position="31"/>
    </location>
</feature>
<evidence type="ECO:0000313" key="4">
    <source>
        <dbReference type="EMBL" id="UWZ82198.1"/>
    </source>
</evidence>
<dbReference type="KEGG" id="orp:MOP44_16635"/>
<sequence length="363" mass="40311">MSMDTENQTKHILITGGAGFIGANLVAHLLAATDARITIFDNLSHPGAELNLMWLRSQAHATRLRFLRGDVRSAVRIRDAARDVDEIYHLASRCEGTSESRENFDTNVTGTLNVLEAARGSSRRPIVFYISTSKVYNAISSDALQQQGNRLQPVDPDFQGISERAQANFALPTVCSRATADHHVTDYARFYDVPTLVLRADTVAGPRQFEKAGRGWVSHLVYSVQAGRPVTVYGSGLQVREVLHVSDVVSALMAARDFRAVTTGNVYNIGGGPAHTVSVNEMIELIERVCHRQGQVHHAPARPEDPLFFMSNSSRFRTVTGWFPRRSLEQTVRDIAAFWHAQQSRIHLTSRPMRAVPQHRHAA</sequence>
<dbReference type="InterPro" id="IPR036291">
    <property type="entry name" value="NAD(P)-bd_dom_sf"/>
</dbReference>
<evidence type="ECO:0000313" key="5">
    <source>
        <dbReference type="Proteomes" id="UP001059380"/>
    </source>
</evidence>
<reference evidence="4" key="1">
    <citation type="submission" date="2021-04" db="EMBL/GenBank/DDBJ databases">
        <title>Phylogenetic analysis of Acidobacteriaceae.</title>
        <authorList>
            <person name="Qiu L."/>
            <person name="Zhang Q."/>
        </authorList>
    </citation>
    <scope>NUCLEOTIDE SEQUENCE</scope>
    <source>
        <strain evidence="4">DSM 25168</strain>
    </source>
</reference>
<comment type="similarity">
    <text evidence="1">Belongs to the NAD(P)-dependent epimerase/dehydratase family.</text>
</comment>
<dbReference type="PANTHER" id="PTHR43000">
    <property type="entry name" value="DTDP-D-GLUCOSE 4,6-DEHYDRATASE-RELATED"/>
    <property type="match status" value="1"/>
</dbReference>
<proteinExistence type="inferred from homology"/>
<keyword evidence="2" id="KW-0472">Membrane</keyword>
<organism evidence="4 5">
    <name type="scientific">Occallatibacter riparius</name>
    <dbReference type="NCBI Taxonomy" id="1002689"/>
    <lineage>
        <taxon>Bacteria</taxon>
        <taxon>Pseudomonadati</taxon>
        <taxon>Acidobacteriota</taxon>
        <taxon>Terriglobia</taxon>
        <taxon>Terriglobales</taxon>
        <taxon>Acidobacteriaceae</taxon>
        <taxon>Occallatibacter</taxon>
    </lineage>
</organism>
<name>A0A9J7BMQ6_9BACT</name>
<protein>
    <submittedName>
        <fullName evidence="4">NAD-dependent epimerase/dehydratase family protein</fullName>
    </submittedName>
</protein>